<gene>
    <name evidence="4" type="ORF">EB796_024219</name>
</gene>
<reference evidence="4" key="1">
    <citation type="submission" date="2020-06" db="EMBL/GenBank/DDBJ databases">
        <title>Draft genome of Bugula neritina, a colonial animal packing powerful symbionts and potential medicines.</title>
        <authorList>
            <person name="Rayko M."/>
        </authorList>
    </citation>
    <scope>NUCLEOTIDE SEQUENCE [LARGE SCALE GENOMIC DNA]</scope>
    <source>
        <strain evidence="4">Kwan_BN1</strain>
    </source>
</reference>
<dbReference type="InterPro" id="IPR017907">
    <property type="entry name" value="Znf_RING_CS"/>
</dbReference>
<evidence type="ECO:0000313" key="5">
    <source>
        <dbReference type="Proteomes" id="UP000593567"/>
    </source>
</evidence>
<keyword evidence="3" id="KW-0862">Zinc</keyword>
<dbReference type="OrthoDB" id="111250at2759"/>
<evidence type="ECO:0000256" key="3">
    <source>
        <dbReference type="ARBA" id="ARBA00022833"/>
    </source>
</evidence>
<proteinExistence type="predicted"/>
<keyword evidence="5" id="KW-1185">Reference proteome</keyword>
<dbReference type="PROSITE" id="PS00518">
    <property type="entry name" value="ZF_RING_1"/>
    <property type="match status" value="1"/>
</dbReference>
<evidence type="ECO:0000256" key="1">
    <source>
        <dbReference type="ARBA" id="ARBA00022723"/>
    </source>
</evidence>
<sequence length="110" mass="12853">MASSSRKRTVKSLIADAFELTLECGICTNQRELRMLPCQHMMCAECLDQQELCETEGCSRPFDFYCSQCLTFYCFRCSKQNYKCLEGRDHKNQMFDEQLKICICIKMEGN</sequence>
<comment type="caution">
    <text evidence="4">The sequence shown here is derived from an EMBL/GenBank/DDBJ whole genome shotgun (WGS) entry which is preliminary data.</text>
</comment>
<dbReference type="Proteomes" id="UP000593567">
    <property type="component" value="Unassembled WGS sequence"/>
</dbReference>
<organism evidence="4 5">
    <name type="scientific">Bugula neritina</name>
    <name type="common">Brown bryozoan</name>
    <name type="synonym">Sertularia neritina</name>
    <dbReference type="NCBI Taxonomy" id="10212"/>
    <lineage>
        <taxon>Eukaryota</taxon>
        <taxon>Metazoa</taxon>
        <taxon>Spiralia</taxon>
        <taxon>Lophotrochozoa</taxon>
        <taxon>Bryozoa</taxon>
        <taxon>Gymnolaemata</taxon>
        <taxon>Cheilostomatida</taxon>
        <taxon>Flustrina</taxon>
        <taxon>Buguloidea</taxon>
        <taxon>Bugulidae</taxon>
        <taxon>Bugula</taxon>
    </lineage>
</organism>
<keyword evidence="1" id="KW-0479">Metal-binding</keyword>
<dbReference type="AlphaFoldDB" id="A0A7J7IW68"/>
<evidence type="ECO:0008006" key="6">
    <source>
        <dbReference type="Google" id="ProtNLM"/>
    </source>
</evidence>
<dbReference type="GO" id="GO:0008270">
    <property type="term" value="F:zinc ion binding"/>
    <property type="evidence" value="ECO:0007669"/>
    <property type="project" value="UniProtKB-KW"/>
</dbReference>
<dbReference type="EMBL" id="VXIV02003390">
    <property type="protein sequence ID" value="KAF6017478.1"/>
    <property type="molecule type" value="Genomic_DNA"/>
</dbReference>
<keyword evidence="2" id="KW-0863">Zinc-finger</keyword>
<protein>
    <recommendedName>
        <fullName evidence="6">RING-type domain-containing protein</fullName>
    </recommendedName>
</protein>
<evidence type="ECO:0000256" key="2">
    <source>
        <dbReference type="ARBA" id="ARBA00022771"/>
    </source>
</evidence>
<name>A0A7J7IW68_BUGNE</name>
<evidence type="ECO:0000313" key="4">
    <source>
        <dbReference type="EMBL" id="KAF6017478.1"/>
    </source>
</evidence>
<accession>A0A7J7IW68</accession>